<organism evidence="2 3">
    <name type="scientific">Legionella erythra</name>
    <dbReference type="NCBI Taxonomy" id="448"/>
    <lineage>
        <taxon>Bacteria</taxon>
        <taxon>Pseudomonadati</taxon>
        <taxon>Pseudomonadota</taxon>
        <taxon>Gammaproteobacteria</taxon>
        <taxon>Legionellales</taxon>
        <taxon>Legionellaceae</taxon>
        <taxon>Legionella</taxon>
    </lineage>
</organism>
<dbReference type="OrthoDB" id="9954119at2"/>
<dbReference type="STRING" id="448.Lery_0949"/>
<accession>A0A0W0TRW1</accession>
<proteinExistence type="predicted"/>
<name>A0A0W0TRW1_LEGER</name>
<evidence type="ECO:0000256" key="1">
    <source>
        <dbReference type="SAM" id="MobiDB-lite"/>
    </source>
</evidence>
<feature type="region of interest" description="Disordered" evidence="1">
    <location>
        <begin position="71"/>
        <end position="106"/>
    </location>
</feature>
<dbReference type="PATRIC" id="fig|448.7.peg.994"/>
<dbReference type="AlphaFoldDB" id="A0A0W0TRW1"/>
<dbReference type="EMBL" id="LNYA01000021">
    <property type="protein sequence ID" value="KTC98386.1"/>
    <property type="molecule type" value="Genomic_DNA"/>
</dbReference>
<gene>
    <name evidence="2" type="ORF">Lery_0949</name>
</gene>
<evidence type="ECO:0000313" key="3">
    <source>
        <dbReference type="Proteomes" id="UP000054773"/>
    </source>
</evidence>
<dbReference type="RefSeq" id="WP_058526114.1">
    <property type="nucleotide sequence ID" value="NZ_CAAAHY010000023.1"/>
</dbReference>
<dbReference type="Proteomes" id="UP000054773">
    <property type="component" value="Unassembled WGS sequence"/>
</dbReference>
<feature type="region of interest" description="Disordered" evidence="1">
    <location>
        <begin position="135"/>
        <end position="180"/>
    </location>
</feature>
<feature type="compositionally biased region" description="Polar residues" evidence="1">
    <location>
        <begin position="167"/>
        <end position="180"/>
    </location>
</feature>
<evidence type="ECO:0000313" key="2">
    <source>
        <dbReference type="EMBL" id="KTC98386.1"/>
    </source>
</evidence>
<comment type="caution">
    <text evidence="2">The sequence shown here is derived from an EMBL/GenBank/DDBJ whole genome shotgun (WGS) entry which is preliminary data.</text>
</comment>
<sequence length="715" mass="74176">MNASMSDINYSETGGQYSALNSKLYLMDQFELNANDATASQSTTYESSRPGSADNASFNLAQEQYSLEQTGSLPGAANTPIDAGDESDGNSHAEQPLDSANPAQHAVSAATSTAALLGVNEEAIKTMGGGDAAFDNPLPGHAGGAGGLNGQMSERAAANASGDRSGGNASHTTVNNQSHVENHATTVDNHHTTTIEGDSDIDVHVVDTTVVNNAIDSTNTLINNTLNNTTNQVNTLIDSTTSLVDNTLVNVTELGDTALNHVDNVVNHLGDTLGDVTGDVFNVVNNTTHSLFETLTNTTQVLGSITTEILGDVLGTIEFNLDIDLGLSSDLLNQFDLSSLANTYSLLNDSIIRQAAFELTSDFLNINIDTGLIENSPIVTSVHETLGDMLGQVDGITADLPVVGAVDSALDAVIPELPFDQIELGLTDHGVIDLNDFNITNDTNVVQDLGTSLLSDDNVLDNSLDLLGEDDSLIDDVLNLNGEEIINTDDGLQDIVDNVGEVLQGSVNDLLDDAGTISGEEQGGSLLDEGVGDLTDVLAGEEGGLLDALDSDLTGDDSGSFVNPVIEDVSETTDNIADGLDLGDVSGDLSEGLLDGGMTADAPLINEAEDSAVSSDLLNNVDQEVSQIINLFETTLAVNDESADSSDTAAQEALVVENDGSDAIYDAIASTLEAANDGSETVINEADMSVDATVGQVNDAIDHLGLYDSHGGLFG</sequence>
<keyword evidence="3" id="KW-1185">Reference proteome</keyword>
<protein>
    <submittedName>
        <fullName evidence="2">Uncharacterized protein</fullName>
    </submittedName>
</protein>
<reference evidence="2 3" key="1">
    <citation type="submission" date="2015-11" db="EMBL/GenBank/DDBJ databases">
        <title>Genomic analysis of 38 Legionella species identifies large and diverse effector repertoires.</title>
        <authorList>
            <person name="Burstein D."/>
            <person name="Amaro F."/>
            <person name="Zusman T."/>
            <person name="Lifshitz Z."/>
            <person name="Cohen O."/>
            <person name="Gilbert J.A."/>
            <person name="Pupko T."/>
            <person name="Shuman H.A."/>
            <person name="Segal G."/>
        </authorList>
    </citation>
    <scope>NUCLEOTIDE SEQUENCE [LARGE SCALE GENOMIC DNA]</scope>
    <source>
        <strain evidence="2 3">SE-32A-C8</strain>
    </source>
</reference>